<keyword evidence="2" id="KW-0004">4Fe-4S</keyword>
<name>A0ABV0FPA1_9GAMM</name>
<dbReference type="NCBIfam" id="TIGR01212">
    <property type="entry name" value="TIGR01212 family radical SAM protein"/>
    <property type="match status" value="1"/>
</dbReference>
<evidence type="ECO:0000256" key="2">
    <source>
        <dbReference type="ARBA" id="ARBA00022485"/>
    </source>
</evidence>
<keyword evidence="4" id="KW-0479">Metal-binding</keyword>
<evidence type="ECO:0000313" key="8">
    <source>
        <dbReference type="EMBL" id="MEO3682660.1"/>
    </source>
</evidence>
<reference evidence="8 9" key="1">
    <citation type="submission" date="2024-05" db="EMBL/GenBank/DDBJ databases">
        <title>Genome sequencing of Marine Estuary Bacteria, Shewanella vesiculosa and S. baltica, and Pseudomonas syringae.</title>
        <authorList>
            <person name="Gurung A."/>
            <person name="Maclea K.S."/>
        </authorList>
    </citation>
    <scope>NUCLEOTIDE SEQUENCE [LARGE SCALE GENOMIC DNA]</scope>
    <source>
        <strain evidence="8 9">1A</strain>
    </source>
</reference>
<dbReference type="InterPro" id="IPR006638">
    <property type="entry name" value="Elp3/MiaA/NifB-like_rSAM"/>
</dbReference>
<feature type="domain" description="Radical SAM core" evidence="7">
    <location>
        <begin position="17"/>
        <end position="274"/>
    </location>
</feature>
<dbReference type="SFLD" id="SFLDG01091">
    <property type="entry name" value="uncharacterized_CHP01210-like"/>
    <property type="match status" value="1"/>
</dbReference>
<dbReference type="InterPro" id="IPR007197">
    <property type="entry name" value="rSAM"/>
</dbReference>
<comment type="caution">
    <text evidence="8">The sequence shown here is derived from an EMBL/GenBank/DDBJ whole genome shotgun (WGS) entry which is preliminary data.</text>
</comment>
<gene>
    <name evidence="8" type="ORF">ABHN84_10225</name>
</gene>
<evidence type="ECO:0000256" key="6">
    <source>
        <dbReference type="ARBA" id="ARBA00023014"/>
    </source>
</evidence>
<organism evidence="8 9">
    <name type="scientific">Shewanella vesiculosa</name>
    <dbReference type="NCBI Taxonomy" id="518738"/>
    <lineage>
        <taxon>Bacteria</taxon>
        <taxon>Pseudomonadati</taxon>
        <taxon>Pseudomonadota</taxon>
        <taxon>Gammaproteobacteria</taxon>
        <taxon>Alteromonadales</taxon>
        <taxon>Shewanellaceae</taxon>
        <taxon>Shewanella</taxon>
    </lineage>
</organism>
<dbReference type="RefSeq" id="WP_347690166.1">
    <property type="nucleotide sequence ID" value="NZ_JBDPZN010000003.1"/>
</dbReference>
<dbReference type="Pfam" id="PF16199">
    <property type="entry name" value="Radical_SAM_C"/>
    <property type="match status" value="1"/>
</dbReference>
<accession>A0ABV0FPA1</accession>
<dbReference type="SFLD" id="SFLDS00029">
    <property type="entry name" value="Radical_SAM"/>
    <property type="match status" value="1"/>
</dbReference>
<keyword evidence="5" id="KW-0408">Iron</keyword>
<dbReference type="InterPro" id="IPR032432">
    <property type="entry name" value="Radical_SAM_C"/>
</dbReference>
<keyword evidence="6" id="KW-0411">Iron-sulfur</keyword>
<evidence type="ECO:0000256" key="1">
    <source>
        <dbReference type="ARBA" id="ARBA00001966"/>
    </source>
</evidence>
<dbReference type="SMART" id="SM00729">
    <property type="entry name" value="Elp3"/>
    <property type="match status" value="1"/>
</dbReference>
<evidence type="ECO:0000256" key="3">
    <source>
        <dbReference type="ARBA" id="ARBA00022691"/>
    </source>
</evidence>
<protein>
    <submittedName>
        <fullName evidence="8">TIGR01212 family radical SAM protein</fullName>
    </submittedName>
</protein>
<dbReference type="Proteomes" id="UP001477278">
    <property type="component" value="Unassembled WGS sequence"/>
</dbReference>
<dbReference type="SUPFAM" id="SSF102114">
    <property type="entry name" value="Radical SAM enzymes"/>
    <property type="match status" value="1"/>
</dbReference>
<evidence type="ECO:0000259" key="7">
    <source>
        <dbReference type="PROSITE" id="PS51918"/>
    </source>
</evidence>
<dbReference type="InterPro" id="IPR023404">
    <property type="entry name" value="rSAM_horseshoe"/>
</dbReference>
<keyword evidence="3" id="KW-0949">S-adenosyl-L-methionine</keyword>
<dbReference type="PANTHER" id="PTHR11135">
    <property type="entry name" value="HISTONE ACETYLTRANSFERASE-RELATED"/>
    <property type="match status" value="1"/>
</dbReference>
<dbReference type="InterPro" id="IPR005911">
    <property type="entry name" value="YhcC-like"/>
</dbReference>
<dbReference type="InterPro" id="IPR058240">
    <property type="entry name" value="rSAM_sf"/>
</dbReference>
<dbReference type="EMBL" id="JBDPZN010000003">
    <property type="protein sequence ID" value="MEO3682660.1"/>
    <property type="molecule type" value="Genomic_DNA"/>
</dbReference>
<evidence type="ECO:0000313" key="9">
    <source>
        <dbReference type="Proteomes" id="UP001477278"/>
    </source>
</evidence>
<keyword evidence="9" id="KW-1185">Reference proteome</keyword>
<dbReference type="Gene3D" id="3.80.30.20">
    <property type="entry name" value="tm_1862 like domain"/>
    <property type="match status" value="1"/>
</dbReference>
<comment type="cofactor">
    <cofactor evidence="1">
        <name>[4Fe-4S] cluster</name>
        <dbReference type="ChEBI" id="CHEBI:49883"/>
    </cofactor>
</comment>
<dbReference type="InterPro" id="IPR039661">
    <property type="entry name" value="ELP3"/>
</dbReference>
<dbReference type="CDD" id="cd01335">
    <property type="entry name" value="Radical_SAM"/>
    <property type="match status" value="1"/>
</dbReference>
<evidence type="ECO:0000256" key="4">
    <source>
        <dbReference type="ARBA" id="ARBA00022723"/>
    </source>
</evidence>
<proteinExistence type="predicted"/>
<dbReference type="SFLD" id="SFLDG01086">
    <property type="entry name" value="elongater_protein-like"/>
    <property type="match status" value="1"/>
</dbReference>
<dbReference type="PROSITE" id="PS51918">
    <property type="entry name" value="RADICAL_SAM"/>
    <property type="match status" value="1"/>
</dbReference>
<evidence type="ECO:0000256" key="5">
    <source>
        <dbReference type="ARBA" id="ARBA00023004"/>
    </source>
</evidence>
<dbReference type="PANTHER" id="PTHR11135:SF1">
    <property type="entry name" value="PROTEIN YHCC"/>
    <property type="match status" value="1"/>
</dbReference>
<sequence>MGLDDYVNTFGVYCKRLHGQRVKKLTIDAQFTCPNRDGTLGVGGCTFCNVASFSGERGREQPIAIQLTEGKVRAQSAKKCTSSVNINTAPTAKYIAYFQAYTSTYDEYEVLKQKYDQALEDSDIVGLHIGTRPDCVPNEVIDLLVEYQQRGIEVWLELGLQTANDHTLKRINRGHLLCEYRRTVKNARARGIKVCTHLILGLPGETSIDYFNSLQTVLGIGVDGLKLHPLHVVEGSTMAKQWRYNAMPLLTLEEYAAEAAKLIRHTPKNIIFHRVTAYAKKPILLAPDWCAFRWDGLVAIVNELREFGGQGSALIASQPKTSWGE</sequence>
<dbReference type="Pfam" id="PF04055">
    <property type="entry name" value="Radical_SAM"/>
    <property type="match status" value="1"/>
</dbReference>